<name>A0A6J7IKN5_9ZZZZ</name>
<dbReference type="PANTHER" id="PTHR43229">
    <property type="entry name" value="NODULATION PROTEIN J"/>
    <property type="match status" value="1"/>
</dbReference>
<feature type="domain" description="ABC transmembrane type-2" evidence="6">
    <location>
        <begin position="20"/>
        <end position="242"/>
    </location>
</feature>
<dbReference type="GO" id="GO:0043190">
    <property type="term" value="C:ATP-binding cassette (ABC) transporter complex"/>
    <property type="evidence" value="ECO:0007669"/>
    <property type="project" value="InterPro"/>
</dbReference>
<dbReference type="PIRSF" id="PIRSF006648">
    <property type="entry name" value="DrrB"/>
    <property type="match status" value="1"/>
</dbReference>
<accession>A0A6J7IKN5</accession>
<feature type="transmembrane region" description="Helical" evidence="5">
    <location>
        <begin position="54"/>
        <end position="78"/>
    </location>
</feature>
<proteinExistence type="predicted"/>
<dbReference type="PROSITE" id="PS51012">
    <property type="entry name" value="ABC_TM2"/>
    <property type="match status" value="1"/>
</dbReference>
<dbReference type="EMBL" id="CAFBNC010000024">
    <property type="protein sequence ID" value="CAB4931370.1"/>
    <property type="molecule type" value="Genomic_DNA"/>
</dbReference>
<comment type="subcellular location">
    <subcellularLocation>
        <location evidence="1">Membrane</location>
        <topology evidence="1">Multi-pass membrane protein</topology>
    </subcellularLocation>
</comment>
<dbReference type="GO" id="GO:0140359">
    <property type="term" value="F:ABC-type transporter activity"/>
    <property type="evidence" value="ECO:0007669"/>
    <property type="project" value="InterPro"/>
</dbReference>
<evidence type="ECO:0000259" key="6">
    <source>
        <dbReference type="PROSITE" id="PS51012"/>
    </source>
</evidence>
<reference evidence="8" key="1">
    <citation type="submission" date="2020-05" db="EMBL/GenBank/DDBJ databases">
        <authorList>
            <person name="Chiriac C."/>
            <person name="Salcher M."/>
            <person name="Ghai R."/>
            <person name="Kavagutti S V."/>
        </authorList>
    </citation>
    <scope>NUCLEOTIDE SEQUENCE</scope>
</reference>
<feature type="transmembrane region" description="Helical" evidence="5">
    <location>
        <begin position="220"/>
        <end position="239"/>
    </location>
</feature>
<dbReference type="Pfam" id="PF01061">
    <property type="entry name" value="ABC2_membrane"/>
    <property type="match status" value="1"/>
</dbReference>
<keyword evidence="3 5" id="KW-1133">Transmembrane helix</keyword>
<dbReference type="InterPro" id="IPR051784">
    <property type="entry name" value="Nod_factor_ABC_transporter"/>
</dbReference>
<keyword evidence="2 5" id="KW-0812">Transmembrane</keyword>
<keyword evidence="4 5" id="KW-0472">Membrane</keyword>
<feature type="transmembrane region" description="Helical" evidence="5">
    <location>
        <begin position="99"/>
        <end position="127"/>
    </location>
</feature>
<protein>
    <submittedName>
        <fullName evidence="8">Unannotated protein</fullName>
    </submittedName>
</protein>
<evidence type="ECO:0000256" key="3">
    <source>
        <dbReference type="ARBA" id="ARBA00022989"/>
    </source>
</evidence>
<dbReference type="AlphaFoldDB" id="A0A6J7IKN5"/>
<evidence type="ECO:0000256" key="1">
    <source>
        <dbReference type="ARBA" id="ARBA00004141"/>
    </source>
</evidence>
<evidence type="ECO:0000313" key="8">
    <source>
        <dbReference type="EMBL" id="CAB4931370.1"/>
    </source>
</evidence>
<organism evidence="8">
    <name type="scientific">freshwater metagenome</name>
    <dbReference type="NCBI Taxonomy" id="449393"/>
    <lineage>
        <taxon>unclassified sequences</taxon>
        <taxon>metagenomes</taxon>
        <taxon>ecological metagenomes</taxon>
    </lineage>
</organism>
<dbReference type="InterPro" id="IPR000412">
    <property type="entry name" value="ABC_2_transport"/>
</dbReference>
<gene>
    <name evidence="7" type="ORF">UFOPK1392_01016</name>
    <name evidence="8" type="ORF">UFOPK3733_00691</name>
</gene>
<dbReference type="PANTHER" id="PTHR43229:SF2">
    <property type="entry name" value="NODULATION PROTEIN J"/>
    <property type="match status" value="1"/>
</dbReference>
<dbReference type="EMBL" id="CAEMXZ010000035">
    <property type="protein sequence ID" value="CAB4323264.1"/>
    <property type="molecule type" value="Genomic_DNA"/>
</dbReference>
<sequence length="242" mass="25304">MRAFVTQTRTELMLSLRNGEQLLVSIAIPLLLLVFFSSVEVLPLPDGVDKGVQFLAPGILALAVMSSAMVSLGIGTGFERQYKVLKRLGSTPLGRPRWVAAKIAMVLCLLVIQIVVLVIASLALGWSPGGTPALTPLAVLLGASAFGGLGLLMAGTLRGTLTLALANGLYLVLLLLGGMIIPFDQMPGAIGTFGRVLPSGALSRVLQSCLRDGAPAAGSAWIVLAFWAVLAPAAAARFFRWE</sequence>
<evidence type="ECO:0000313" key="7">
    <source>
        <dbReference type="EMBL" id="CAB4323264.1"/>
    </source>
</evidence>
<evidence type="ECO:0000256" key="4">
    <source>
        <dbReference type="ARBA" id="ARBA00023136"/>
    </source>
</evidence>
<evidence type="ECO:0000256" key="5">
    <source>
        <dbReference type="SAM" id="Phobius"/>
    </source>
</evidence>
<feature type="transmembrane region" description="Helical" evidence="5">
    <location>
        <begin position="21"/>
        <end position="42"/>
    </location>
</feature>
<evidence type="ECO:0000256" key="2">
    <source>
        <dbReference type="ARBA" id="ARBA00022692"/>
    </source>
</evidence>
<dbReference type="InterPro" id="IPR047817">
    <property type="entry name" value="ABC2_TM_bact-type"/>
</dbReference>
<dbReference type="InterPro" id="IPR013525">
    <property type="entry name" value="ABC2_TM"/>
</dbReference>
<feature type="transmembrane region" description="Helical" evidence="5">
    <location>
        <begin position="161"/>
        <end position="183"/>
    </location>
</feature>
<feature type="transmembrane region" description="Helical" evidence="5">
    <location>
        <begin position="133"/>
        <end position="154"/>
    </location>
</feature>